<dbReference type="GO" id="GO:0043043">
    <property type="term" value="P:peptide biosynthetic process"/>
    <property type="evidence" value="ECO:0007669"/>
    <property type="project" value="InterPro"/>
</dbReference>
<name>A0A2H0UIC5_9BACT</name>
<accession>A0A2H0UIC5</accession>
<feature type="domain" description="Elongation factor P C-terminal" evidence="2">
    <location>
        <begin position="132"/>
        <end position="187"/>
    </location>
</feature>
<keyword evidence="3" id="KW-0251">Elongation factor</keyword>
<dbReference type="CDD" id="cd05794">
    <property type="entry name" value="S1_EF-P_repeat_2"/>
    <property type="match status" value="1"/>
</dbReference>
<dbReference type="SUPFAM" id="SSF50104">
    <property type="entry name" value="Translation proteins SH3-like domain"/>
    <property type="match status" value="1"/>
</dbReference>
<dbReference type="PIRSF" id="PIRSF005901">
    <property type="entry name" value="EF-P"/>
    <property type="match status" value="1"/>
</dbReference>
<organism evidence="3 4">
    <name type="scientific">Candidatus Kaiserbacteria bacterium CG10_big_fil_rev_8_21_14_0_10_44_10</name>
    <dbReference type="NCBI Taxonomy" id="1974606"/>
    <lineage>
        <taxon>Bacteria</taxon>
        <taxon>Candidatus Kaiseribacteriota</taxon>
    </lineage>
</organism>
<evidence type="ECO:0000259" key="2">
    <source>
        <dbReference type="SMART" id="SM00841"/>
    </source>
</evidence>
<dbReference type="InterPro" id="IPR014722">
    <property type="entry name" value="Rib_uL2_dom2"/>
</dbReference>
<keyword evidence="3" id="KW-0648">Protein biosynthesis</keyword>
<dbReference type="SMART" id="SM00841">
    <property type="entry name" value="Elong-fact-P_C"/>
    <property type="match status" value="1"/>
</dbReference>
<dbReference type="AlphaFoldDB" id="A0A2H0UIC5"/>
<proteinExistence type="inferred from homology"/>
<dbReference type="SUPFAM" id="SSF50249">
    <property type="entry name" value="Nucleic acid-binding proteins"/>
    <property type="match status" value="1"/>
</dbReference>
<dbReference type="InterPro" id="IPR020599">
    <property type="entry name" value="Transl_elong_fac_P/YeiP"/>
</dbReference>
<dbReference type="GO" id="GO:0003746">
    <property type="term" value="F:translation elongation factor activity"/>
    <property type="evidence" value="ECO:0007669"/>
    <property type="project" value="UniProtKB-KW"/>
</dbReference>
<comment type="caution">
    <text evidence="3">The sequence shown here is derived from an EMBL/GenBank/DDBJ whole genome shotgun (WGS) entry which is preliminary data.</text>
</comment>
<dbReference type="PROSITE" id="PS01275">
    <property type="entry name" value="EFP"/>
    <property type="match status" value="1"/>
</dbReference>
<sequence length="191" mass="21412">MSVLSYNEILPKKVIIFNDEPYVVISSHVFRKQQRKPVNVTKMKSLKTGRAVEYSFHQNETAEEADMEKKMVTFIFESKGEYWFHYVGDKSQRFTLSSDLLGPAAKFMKANTDVEALLFDEEIIGISIPIKVELKVTEAMAAVKGNSAQGASKEVTVETGAKLMVPMFINEGDVIAINTETATYSERVDKA</sequence>
<dbReference type="PANTHER" id="PTHR30053">
    <property type="entry name" value="ELONGATION FACTOR P"/>
    <property type="match status" value="1"/>
</dbReference>
<dbReference type="Pfam" id="PF09285">
    <property type="entry name" value="Elong-fact-P_C"/>
    <property type="match status" value="1"/>
</dbReference>
<dbReference type="Gene3D" id="2.30.30.30">
    <property type="match status" value="1"/>
</dbReference>
<dbReference type="InterPro" id="IPR015365">
    <property type="entry name" value="Elong-fact-P_C"/>
</dbReference>
<dbReference type="EMBL" id="PFBG01000005">
    <property type="protein sequence ID" value="PIR86157.1"/>
    <property type="molecule type" value="Genomic_DNA"/>
</dbReference>
<dbReference type="Pfam" id="PF08207">
    <property type="entry name" value="EFP_N"/>
    <property type="match status" value="1"/>
</dbReference>
<comment type="similarity">
    <text evidence="1">Belongs to the elongation factor P family.</text>
</comment>
<dbReference type="PANTHER" id="PTHR30053:SF12">
    <property type="entry name" value="ELONGATION FACTOR P (EF-P) FAMILY PROTEIN"/>
    <property type="match status" value="1"/>
</dbReference>
<dbReference type="InterPro" id="IPR012340">
    <property type="entry name" value="NA-bd_OB-fold"/>
</dbReference>
<gene>
    <name evidence="3" type="ORF">COU14_00390</name>
</gene>
<dbReference type="InterPro" id="IPR013852">
    <property type="entry name" value="Transl_elong_P/YeiP_CS"/>
</dbReference>
<reference evidence="4" key="1">
    <citation type="submission" date="2017-09" db="EMBL/GenBank/DDBJ databases">
        <title>Depth-based differentiation of microbial function through sediment-hosted aquifers and enrichment of novel symbionts in the deep terrestrial subsurface.</title>
        <authorList>
            <person name="Probst A.J."/>
            <person name="Ladd B."/>
            <person name="Jarett J.K."/>
            <person name="Geller-Mcgrath D.E."/>
            <person name="Sieber C.M.K."/>
            <person name="Emerson J.B."/>
            <person name="Anantharaman K."/>
            <person name="Thomas B.C."/>
            <person name="Malmstrom R."/>
            <person name="Stieglmeier M."/>
            <person name="Klingl A."/>
            <person name="Woyke T."/>
            <person name="Ryan C.M."/>
            <person name="Banfield J.F."/>
        </authorList>
    </citation>
    <scope>NUCLEOTIDE SEQUENCE [LARGE SCALE GENOMIC DNA]</scope>
</reference>
<evidence type="ECO:0000313" key="3">
    <source>
        <dbReference type="EMBL" id="PIR86157.1"/>
    </source>
</evidence>
<dbReference type="InterPro" id="IPR008991">
    <property type="entry name" value="Translation_prot_SH3-like_sf"/>
</dbReference>
<dbReference type="GO" id="GO:0005829">
    <property type="term" value="C:cytosol"/>
    <property type="evidence" value="ECO:0007669"/>
    <property type="project" value="UniProtKB-ARBA"/>
</dbReference>
<evidence type="ECO:0000256" key="1">
    <source>
        <dbReference type="ARBA" id="ARBA00009479"/>
    </source>
</evidence>
<dbReference type="InterPro" id="IPR013185">
    <property type="entry name" value="Transl_elong_KOW-like"/>
</dbReference>
<evidence type="ECO:0000313" key="4">
    <source>
        <dbReference type="Proteomes" id="UP000229612"/>
    </source>
</evidence>
<dbReference type="FunFam" id="2.40.50.140:FF:000004">
    <property type="entry name" value="Elongation factor P"/>
    <property type="match status" value="1"/>
</dbReference>
<protein>
    <submittedName>
        <fullName evidence="3">Elongation factor P</fullName>
    </submittedName>
</protein>
<dbReference type="Gene3D" id="2.40.50.140">
    <property type="entry name" value="Nucleic acid-binding proteins"/>
    <property type="match status" value="2"/>
</dbReference>
<dbReference type="Proteomes" id="UP000229612">
    <property type="component" value="Unassembled WGS sequence"/>
</dbReference>